<keyword evidence="4" id="KW-0418">Kinase</keyword>
<reference evidence="7 8" key="1">
    <citation type="submission" date="2019-07" db="EMBL/GenBank/DDBJ databases">
        <title>Genomic Encyclopedia of Archaeal and Bacterial Type Strains, Phase II (KMG-II): from individual species to whole genera.</title>
        <authorList>
            <person name="Goeker M."/>
        </authorList>
    </citation>
    <scope>NUCLEOTIDE SEQUENCE [LARGE SCALE GENOMIC DNA]</scope>
    <source>
        <strain evidence="7 8">DSM 14571</strain>
    </source>
</reference>
<evidence type="ECO:0000256" key="5">
    <source>
        <dbReference type="ARBA" id="ARBA00023012"/>
    </source>
</evidence>
<accession>A0ABY3NI69</accession>
<dbReference type="SUPFAM" id="SSF48452">
    <property type="entry name" value="TPR-like"/>
    <property type="match status" value="2"/>
</dbReference>
<dbReference type="InterPro" id="IPR011990">
    <property type="entry name" value="TPR-like_helical_dom_sf"/>
</dbReference>
<keyword evidence="8" id="KW-1185">Reference proteome</keyword>
<proteinExistence type="predicted"/>
<dbReference type="EC" id="2.7.13.3" evidence="2"/>
<keyword evidence="6" id="KW-0472">Membrane</keyword>
<dbReference type="PANTHER" id="PTHR24421">
    <property type="entry name" value="NITRATE/NITRITE SENSOR PROTEIN NARX-RELATED"/>
    <property type="match status" value="1"/>
</dbReference>
<dbReference type="Pfam" id="PF13424">
    <property type="entry name" value="TPR_12"/>
    <property type="match status" value="1"/>
</dbReference>
<dbReference type="EMBL" id="VNHK01000003">
    <property type="protein sequence ID" value="TYO92838.1"/>
    <property type="molecule type" value="Genomic_DNA"/>
</dbReference>
<comment type="caution">
    <text evidence="7">The sequence shown here is derived from an EMBL/GenBank/DDBJ whole genome shotgun (WGS) entry which is preliminary data.</text>
</comment>
<comment type="catalytic activity">
    <reaction evidence="1">
        <text>ATP + protein L-histidine = ADP + protein N-phospho-L-histidine.</text>
        <dbReference type="EC" id="2.7.13.3"/>
    </reaction>
</comment>
<keyword evidence="6" id="KW-1133">Transmembrane helix</keyword>
<protein>
    <recommendedName>
        <fullName evidence="2">histidine kinase</fullName>
        <ecNumber evidence="2">2.7.13.3</ecNumber>
    </recommendedName>
</protein>
<gene>
    <name evidence="7" type="ORF">LX74_00898</name>
</gene>
<dbReference type="CDD" id="cd16917">
    <property type="entry name" value="HATPase_UhpB-NarQ-NarX-like"/>
    <property type="match status" value="1"/>
</dbReference>
<dbReference type="InterPro" id="IPR019734">
    <property type="entry name" value="TPR_rpt"/>
</dbReference>
<keyword evidence="3" id="KW-0808">Transferase</keyword>
<dbReference type="InterPro" id="IPR050482">
    <property type="entry name" value="Sensor_HK_TwoCompSys"/>
</dbReference>
<evidence type="ECO:0000256" key="3">
    <source>
        <dbReference type="ARBA" id="ARBA00022679"/>
    </source>
</evidence>
<evidence type="ECO:0000256" key="2">
    <source>
        <dbReference type="ARBA" id="ARBA00012438"/>
    </source>
</evidence>
<evidence type="ECO:0000313" key="8">
    <source>
        <dbReference type="Proteomes" id="UP000324513"/>
    </source>
</evidence>
<feature type="transmembrane region" description="Helical" evidence="6">
    <location>
        <begin position="328"/>
        <end position="345"/>
    </location>
</feature>
<dbReference type="Proteomes" id="UP000324513">
    <property type="component" value="Unassembled WGS sequence"/>
</dbReference>
<keyword evidence="5" id="KW-0902">Two-component regulatory system</keyword>
<evidence type="ECO:0000313" key="7">
    <source>
        <dbReference type="EMBL" id="TYO92838.1"/>
    </source>
</evidence>
<evidence type="ECO:0000256" key="6">
    <source>
        <dbReference type="SAM" id="Phobius"/>
    </source>
</evidence>
<evidence type="ECO:0000256" key="1">
    <source>
        <dbReference type="ARBA" id="ARBA00000085"/>
    </source>
</evidence>
<dbReference type="Gene3D" id="1.25.40.10">
    <property type="entry name" value="Tetratricopeptide repeat domain"/>
    <property type="match status" value="1"/>
</dbReference>
<evidence type="ECO:0000256" key="4">
    <source>
        <dbReference type="ARBA" id="ARBA00022777"/>
    </source>
</evidence>
<organism evidence="7 8">
    <name type="scientific">Elizabethkingia miricola</name>
    <name type="common">Chryseobacterium miricola</name>
    <dbReference type="NCBI Taxonomy" id="172045"/>
    <lineage>
        <taxon>Bacteria</taxon>
        <taxon>Pseudomonadati</taxon>
        <taxon>Bacteroidota</taxon>
        <taxon>Flavobacteriia</taxon>
        <taxon>Flavobacteriales</taxon>
        <taxon>Weeksellaceae</taxon>
        <taxon>Elizabethkingia</taxon>
    </lineage>
</organism>
<dbReference type="Gene3D" id="3.30.565.10">
    <property type="entry name" value="Histidine kinase-like ATPase, C-terminal domain"/>
    <property type="match status" value="1"/>
</dbReference>
<dbReference type="InterPro" id="IPR036890">
    <property type="entry name" value="HATPase_C_sf"/>
</dbReference>
<name>A0ABY3NI69_ELIMR</name>
<dbReference type="SUPFAM" id="SSF55874">
    <property type="entry name" value="ATPase domain of HSP90 chaperone/DNA topoisomerase II/histidine kinase"/>
    <property type="match status" value="1"/>
</dbReference>
<sequence>MVSCTKTKESNINETEKKADNPYYEKAWLYLDQKNPVNAFQNFNKAKEIYLKNNDNLGVGKCLMNMGIILTDQGDYFGAQETSLEAIKYFDENNKGNYSYISANYNNLGIASYNLKSYENALGFYDSAIKFSFGSDDVFIYLNNKGNTYREQGKYIEAINAYNKILKKTNYIGIEYARVLSNYAKIKWLQNSNYNPVSELKKALNIRLQEQDLWGQNASYAYLADYYIQKKSDSAQIYATKMYGVAKTLKSPDDQIEALQKLIILENPEKSKQYFLTYQKLNDSLQAARSKAKNQFALIRYETEKNKANFQKAQADNVKKQNQILKQYAGLGIFGLVLIGGGVWYRRRKKILQQEKELEVKKTELRYSKKVHDVVANGIHRVMTKLENQEHIDKDTMLDDLEIVYEKSRDISYDHEKNNDLPFGEKLTEMLKSYSSDDLQLVIIGNEEIHWDKLNKNTQAEVFYVLQELMTNMKKHSKATRVVIRMNRINEEITVRYTDNGVGCDKLSPKNGIKNTGNRMESIGGTINFDAVSGEGFKAELKFSVQ</sequence>
<dbReference type="PANTHER" id="PTHR24421:SF10">
    <property type="entry name" value="NITRATE_NITRITE SENSOR PROTEIN NARQ"/>
    <property type="match status" value="1"/>
</dbReference>
<keyword evidence="6" id="KW-0812">Transmembrane</keyword>
<dbReference type="SMART" id="SM00028">
    <property type="entry name" value="TPR"/>
    <property type="match status" value="4"/>
</dbReference>